<dbReference type="Proteomes" id="UP000307808">
    <property type="component" value="Unassembled WGS sequence"/>
</dbReference>
<feature type="transmembrane region" description="Helical" evidence="2">
    <location>
        <begin position="92"/>
        <end position="113"/>
    </location>
</feature>
<feature type="region of interest" description="Disordered" evidence="1">
    <location>
        <begin position="1"/>
        <end position="27"/>
    </location>
</feature>
<keyword evidence="2" id="KW-0812">Transmembrane</keyword>
<comment type="caution">
    <text evidence="3">The sequence shown here is derived from an EMBL/GenBank/DDBJ whole genome shotgun (WGS) entry which is preliminary data.</text>
</comment>
<reference evidence="3 4" key="1">
    <citation type="submission" date="2019-04" db="EMBL/GenBank/DDBJ databases">
        <authorList>
            <person name="Dong K."/>
        </authorList>
    </citation>
    <scope>NUCLEOTIDE SEQUENCE [LARGE SCALE GENOMIC DNA]</scope>
    <source>
        <strain evidence="4">dk3543</strain>
    </source>
</reference>
<name>A0A4U2YQH2_9ACTN</name>
<sequence>MAVSESPGERSPGVPDPLDPGGSENRDLMGWQRTTMALVAVGAASARHSWSTAGVYALLPLGLIMLVAAWVLGEGWRRYDEDREGIETTPGGPVFVLAASVALVAAVEVHHMLQ</sequence>
<gene>
    <name evidence="3" type="ORF">FC770_00235</name>
</gene>
<evidence type="ECO:0000313" key="4">
    <source>
        <dbReference type="Proteomes" id="UP000307808"/>
    </source>
</evidence>
<evidence type="ECO:0000256" key="2">
    <source>
        <dbReference type="SAM" id="Phobius"/>
    </source>
</evidence>
<dbReference type="OrthoDB" id="3790738at2"/>
<dbReference type="RefSeq" id="WP_137064122.1">
    <property type="nucleotide sequence ID" value="NZ_CP040748.1"/>
</dbReference>
<dbReference type="EMBL" id="SZPY01000001">
    <property type="protein sequence ID" value="TKI63657.1"/>
    <property type="molecule type" value="Genomic_DNA"/>
</dbReference>
<organism evidence="3 4">
    <name type="scientific">Nocardioides jishulii</name>
    <dbReference type="NCBI Taxonomy" id="2575440"/>
    <lineage>
        <taxon>Bacteria</taxon>
        <taxon>Bacillati</taxon>
        <taxon>Actinomycetota</taxon>
        <taxon>Actinomycetes</taxon>
        <taxon>Propionibacteriales</taxon>
        <taxon>Nocardioidaceae</taxon>
        <taxon>Nocardioides</taxon>
    </lineage>
</organism>
<evidence type="ECO:0000256" key="1">
    <source>
        <dbReference type="SAM" id="MobiDB-lite"/>
    </source>
</evidence>
<feature type="transmembrane region" description="Helical" evidence="2">
    <location>
        <begin position="53"/>
        <end position="72"/>
    </location>
</feature>
<keyword evidence="2" id="KW-1133">Transmembrane helix</keyword>
<keyword evidence="2" id="KW-0472">Membrane</keyword>
<protein>
    <submittedName>
        <fullName evidence="3">DUF202 domain-containing protein</fullName>
    </submittedName>
</protein>
<evidence type="ECO:0000313" key="3">
    <source>
        <dbReference type="EMBL" id="TKI63657.1"/>
    </source>
</evidence>
<keyword evidence="4" id="KW-1185">Reference proteome</keyword>
<dbReference type="AlphaFoldDB" id="A0A4U2YQH2"/>
<proteinExistence type="predicted"/>
<accession>A0A4U2YQH2</accession>